<dbReference type="AlphaFoldDB" id="A0A151ADV9"/>
<keyword evidence="3" id="KW-1185">Reference proteome</keyword>
<dbReference type="InterPro" id="IPR029058">
    <property type="entry name" value="AB_hydrolase_fold"/>
</dbReference>
<keyword evidence="2" id="KW-0378">Hydrolase</keyword>
<evidence type="ECO:0000313" key="2">
    <source>
        <dbReference type="EMBL" id="KYH25793.1"/>
    </source>
</evidence>
<gene>
    <name evidence="2" type="primary">dhaA</name>
    <name evidence="2" type="ORF">HAPAU_24710</name>
</gene>
<accession>A0A151ADV9</accession>
<organism evidence="2 3">
    <name type="scientific">Halalkalicoccus paucihalophilus</name>
    <dbReference type="NCBI Taxonomy" id="1008153"/>
    <lineage>
        <taxon>Archaea</taxon>
        <taxon>Methanobacteriati</taxon>
        <taxon>Methanobacteriota</taxon>
        <taxon>Stenosarchaea group</taxon>
        <taxon>Halobacteria</taxon>
        <taxon>Halobacteriales</taxon>
        <taxon>Halococcaceae</taxon>
        <taxon>Halalkalicoccus</taxon>
    </lineage>
</organism>
<dbReference type="PANTHER" id="PTHR46438:SF2">
    <property type="entry name" value="ALPHA_BETA-HYDROLASES SUPERFAMILY PROTEIN"/>
    <property type="match status" value="1"/>
</dbReference>
<evidence type="ECO:0000313" key="3">
    <source>
        <dbReference type="Proteomes" id="UP000075321"/>
    </source>
</evidence>
<dbReference type="SUPFAM" id="SSF53474">
    <property type="entry name" value="alpha/beta-Hydrolases"/>
    <property type="match status" value="1"/>
</dbReference>
<comment type="caution">
    <text evidence="2">The sequence shown here is derived from an EMBL/GenBank/DDBJ whole genome shotgun (WGS) entry which is preliminary data.</text>
</comment>
<dbReference type="Pfam" id="PF12697">
    <property type="entry name" value="Abhydrolase_6"/>
    <property type="match status" value="1"/>
</dbReference>
<dbReference type="InterPro" id="IPR000073">
    <property type="entry name" value="AB_hydrolase_1"/>
</dbReference>
<dbReference type="PRINTS" id="PR00111">
    <property type="entry name" value="ABHYDROLASE"/>
</dbReference>
<dbReference type="GO" id="GO:0018786">
    <property type="term" value="F:haloalkane dehalogenase activity"/>
    <property type="evidence" value="ECO:0007669"/>
    <property type="project" value="UniProtKB-EC"/>
</dbReference>
<dbReference type="PATRIC" id="fig|1008153.3.peg.2518"/>
<dbReference type="PANTHER" id="PTHR46438">
    <property type="entry name" value="ALPHA/BETA-HYDROLASES SUPERFAMILY PROTEIN"/>
    <property type="match status" value="1"/>
</dbReference>
<reference evidence="2 3" key="1">
    <citation type="submission" date="2016-02" db="EMBL/GenBank/DDBJ databases">
        <title>Genome sequence of Halalkalicoccus paucihalophilus DSM 24557.</title>
        <authorList>
            <person name="Poehlein A."/>
            <person name="Daniel R."/>
        </authorList>
    </citation>
    <scope>NUCLEOTIDE SEQUENCE [LARGE SCALE GENOMIC DNA]</scope>
    <source>
        <strain evidence="2 3">DSM 24557</strain>
    </source>
</reference>
<name>A0A151ADV9_9EURY</name>
<dbReference type="RefSeq" id="WP_066382866.1">
    <property type="nucleotide sequence ID" value="NZ_LTAZ01000005.1"/>
</dbReference>
<dbReference type="OrthoDB" id="194600at2157"/>
<dbReference type="Proteomes" id="UP000075321">
    <property type="component" value="Unassembled WGS sequence"/>
</dbReference>
<evidence type="ECO:0000259" key="1">
    <source>
        <dbReference type="Pfam" id="PF12697"/>
    </source>
</evidence>
<dbReference type="EC" id="3.8.1.5" evidence="2"/>
<protein>
    <submittedName>
        <fullName evidence="2">Haloalkane dehalogenase</fullName>
        <ecNumber evidence="2">3.8.1.5</ecNumber>
    </submittedName>
</protein>
<dbReference type="Gene3D" id="3.40.50.1820">
    <property type="entry name" value="alpha/beta hydrolase"/>
    <property type="match status" value="1"/>
</dbReference>
<dbReference type="EMBL" id="LTAZ01000005">
    <property type="protein sequence ID" value="KYH25793.1"/>
    <property type="molecule type" value="Genomic_DNA"/>
</dbReference>
<proteinExistence type="predicted"/>
<feature type="domain" description="AB hydrolase-1" evidence="1">
    <location>
        <begin position="62"/>
        <end position="300"/>
    </location>
</feature>
<sequence>MKLRRLVSGTAAAVGLAAAGNRVLTGRTGSLSPALPGRQHTYRWRGMDVSYTEAGDLSNPDLLLVHGINAAASSHEFAEVFEDLADEFHVIAPDLPGFGNSDRPPLLYSGALYVDFLADFARDTVEDATCVASSLSGAYAVEAADSAGFSRLVLVCPTAQTMPTKRPRLRSLLRAPVIGTGLYNLIASRPSIRYFSADHGYYDMEKFTDETLEYEWESAHQPGARYAPASFISGFLDRPVDLGKELAELDVLTTLVWGREADITPLRQGRTLAETADTRLVVIDRARLLPHVEHPREFAGVVREELRGPEDE</sequence>